<reference evidence="2 3" key="1">
    <citation type="journal article" date="2014" name="Agronomy (Basel)">
        <title>A Draft Genome Sequence for Ensete ventricosum, the Drought-Tolerant Tree Against Hunger.</title>
        <authorList>
            <person name="Harrison J."/>
            <person name="Moore K.A."/>
            <person name="Paszkiewicz K."/>
            <person name="Jones T."/>
            <person name="Grant M."/>
            <person name="Ambacheew D."/>
            <person name="Muzemil S."/>
            <person name="Studholme D.J."/>
        </authorList>
    </citation>
    <scope>NUCLEOTIDE SEQUENCE [LARGE SCALE GENOMIC DNA]</scope>
</reference>
<dbReference type="Proteomes" id="UP000287651">
    <property type="component" value="Unassembled WGS sequence"/>
</dbReference>
<proteinExistence type="predicted"/>
<dbReference type="EMBL" id="AMZH03016595">
    <property type="protein sequence ID" value="RRT44239.1"/>
    <property type="molecule type" value="Genomic_DNA"/>
</dbReference>
<evidence type="ECO:0000256" key="1">
    <source>
        <dbReference type="SAM" id="MobiDB-lite"/>
    </source>
</evidence>
<name>A0A426XXK6_ENSVE</name>
<dbReference type="AlphaFoldDB" id="A0A426XXK6"/>
<organism evidence="2 3">
    <name type="scientific">Ensete ventricosum</name>
    <name type="common">Abyssinian banana</name>
    <name type="synonym">Musa ensete</name>
    <dbReference type="NCBI Taxonomy" id="4639"/>
    <lineage>
        <taxon>Eukaryota</taxon>
        <taxon>Viridiplantae</taxon>
        <taxon>Streptophyta</taxon>
        <taxon>Embryophyta</taxon>
        <taxon>Tracheophyta</taxon>
        <taxon>Spermatophyta</taxon>
        <taxon>Magnoliopsida</taxon>
        <taxon>Liliopsida</taxon>
        <taxon>Zingiberales</taxon>
        <taxon>Musaceae</taxon>
        <taxon>Ensete</taxon>
    </lineage>
</organism>
<accession>A0A426XXK6</accession>
<sequence length="95" mass="9490">MAVAAEAGSSGPGRGFEEEGFRGGEHPPGSPLVDGESSVVGGRGSGGGGARGFGAVRVGISSARHASPTGHDRQIVQTGPAKCQVRSVLVRPLQW</sequence>
<gene>
    <name evidence="2" type="ORF">B296_00048559</name>
</gene>
<evidence type="ECO:0000313" key="2">
    <source>
        <dbReference type="EMBL" id="RRT44239.1"/>
    </source>
</evidence>
<feature type="region of interest" description="Disordered" evidence="1">
    <location>
        <begin position="1"/>
        <end position="54"/>
    </location>
</feature>
<evidence type="ECO:0000313" key="3">
    <source>
        <dbReference type="Proteomes" id="UP000287651"/>
    </source>
</evidence>
<feature type="compositionally biased region" description="Basic and acidic residues" evidence="1">
    <location>
        <begin position="15"/>
        <end position="25"/>
    </location>
</feature>
<protein>
    <submittedName>
        <fullName evidence="2">Uncharacterized protein</fullName>
    </submittedName>
</protein>
<feature type="compositionally biased region" description="Gly residues" evidence="1">
    <location>
        <begin position="41"/>
        <end position="52"/>
    </location>
</feature>
<comment type="caution">
    <text evidence="2">The sequence shown here is derived from an EMBL/GenBank/DDBJ whole genome shotgun (WGS) entry which is preliminary data.</text>
</comment>